<organism evidence="1 2">
    <name type="scientific">Paramuricea clavata</name>
    <name type="common">Red gorgonian</name>
    <name type="synonym">Violescent sea-whip</name>
    <dbReference type="NCBI Taxonomy" id="317549"/>
    <lineage>
        <taxon>Eukaryota</taxon>
        <taxon>Metazoa</taxon>
        <taxon>Cnidaria</taxon>
        <taxon>Anthozoa</taxon>
        <taxon>Octocorallia</taxon>
        <taxon>Malacalcyonacea</taxon>
        <taxon>Plexauridae</taxon>
        <taxon>Paramuricea</taxon>
    </lineage>
</organism>
<evidence type="ECO:0000313" key="1">
    <source>
        <dbReference type="EMBL" id="CAB3995432.1"/>
    </source>
</evidence>
<proteinExistence type="predicted"/>
<name>A0A7D9DX80_PARCT</name>
<dbReference type="OrthoDB" id="409956at2759"/>
<comment type="caution">
    <text evidence="1">The sequence shown here is derived from an EMBL/GenBank/DDBJ whole genome shotgun (WGS) entry which is preliminary data.</text>
</comment>
<dbReference type="Gene3D" id="3.90.70.80">
    <property type="match status" value="1"/>
</dbReference>
<dbReference type="EMBL" id="CACRXK020002663">
    <property type="protein sequence ID" value="CAB3995432.1"/>
    <property type="molecule type" value="Genomic_DNA"/>
</dbReference>
<protein>
    <submittedName>
        <fullName evidence="1">Uncharacterized protein</fullName>
    </submittedName>
</protein>
<dbReference type="AlphaFoldDB" id="A0A7D9DX80"/>
<dbReference type="Proteomes" id="UP001152795">
    <property type="component" value="Unassembled WGS sequence"/>
</dbReference>
<evidence type="ECO:0000313" key="2">
    <source>
        <dbReference type="Proteomes" id="UP001152795"/>
    </source>
</evidence>
<gene>
    <name evidence="1" type="ORF">PACLA_8A044045</name>
</gene>
<sequence length="221" mass="23351">MHRNKIINFGANDCVNGSDNGVDSADAAGADGGSADGGSAEGVYCGCDNSADGGDNSVGSGGDDGVAGGDDGVAGDVGETSTCSETLVEMRNVLHGVNNWAEFVSCIELVKEKGLLLPSYKQPVEEQQYTQTCNVEKSVRCDVPKGVLKEGLEPVKVTGDGNCLFRSISKVITGSEDAHLLFKLAVVIHGCSNEQHYQKNIHICNISTKMDQRWHDVVVDW</sequence>
<keyword evidence="2" id="KW-1185">Reference proteome</keyword>
<reference evidence="1" key="1">
    <citation type="submission" date="2020-04" db="EMBL/GenBank/DDBJ databases">
        <authorList>
            <person name="Alioto T."/>
            <person name="Alioto T."/>
            <person name="Gomez Garrido J."/>
        </authorList>
    </citation>
    <scope>NUCLEOTIDE SEQUENCE</scope>
    <source>
        <strain evidence="1">A484AB</strain>
    </source>
</reference>
<accession>A0A7D9DX80</accession>